<evidence type="ECO:0000313" key="3">
    <source>
        <dbReference type="Proteomes" id="UP000670527"/>
    </source>
</evidence>
<dbReference type="EMBL" id="JAGETX010000006">
    <property type="protein sequence ID" value="MBO3271542.1"/>
    <property type="molecule type" value="Genomic_DNA"/>
</dbReference>
<feature type="signal peptide" evidence="1">
    <location>
        <begin position="1"/>
        <end position="24"/>
    </location>
</feature>
<keyword evidence="3" id="KW-1185">Reference proteome</keyword>
<keyword evidence="1" id="KW-0732">Signal</keyword>
<sequence>MKKALLGSVYLFVGLCLYGQHAHAQFPTYAPPRMPAPAMPPMMYGNTGPSYSKGWYQLRDGSWHEGRILPDKEQITVKSLDKKDKSVTSYQAGEVVCYTLAGITGDTMRVASNFTIPRKEEYHANSFVRQVFRQGGYRLSEYIRPAAVGYGTAYQLLELPGQSIQVVPTKYKEFQEMMLRLFSDHPGLVMQLEAGRLGPDKMRDMLEAYARWKLTPPNVIFKAE</sequence>
<evidence type="ECO:0000256" key="1">
    <source>
        <dbReference type="SAM" id="SignalP"/>
    </source>
</evidence>
<organism evidence="2 3">
    <name type="scientific">Hymenobacter defluvii</name>
    <dbReference type="NCBI Taxonomy" id="2054411"/>
    <lineage>
        <taxon>Bacteria</taxon>
        <taxon>Pseudomonadati</taxon>
        <taxon>Bacteroidota</taxon>
        <taxon>Cytophagia</taxon>
        <taxon>Cytophagales</taxon>
        <taxon>Hymenobacteraceae</taxon>
        <taxon>Hymenobacter</taxon>
    </lineage>
</organism>
<name>A0ABS3TD13_9BACT</name>
<reference evidence="2 3" key="1">
    <citation type="submission" date="2021-03" db="EMBL/GenBank/DDBJ databases">
        <authorList>
            <person name="Kim M.K."/>
        </authorList>
    </citation>
    <scope>NUCLEOTIDE SEQUENCE [LARGE SCALE GENOMIC DNA]</scope>
    <source>
        <strain evidence="2 3">BT507</strain>
    </source>
</reference>
<dbReference type="Proteomes" id="UP000670527">
    <property type="component" value="Unassembled WGS sequence"/>
</dbReference>
<comment type="caution">
    <text evidence="2">The sequence shown here is derived from an EMBL/GenBank/DDBJ whole genome shotgun (WGS) entry which is preliminary data.</text>
</comment>
<proteinExistence type="predicted"/>
<evidence type="ECO:0000313" key="2">
    <source>
        <dbReference type="EMBL" id="MBO3271542.1"/>
    </source>
</evidence>
<protein>
    <submittedName>
        <fullName evidence="2">Uncharacterized protein</fullName>
    </submittedName>
</protein>
<gene>
    <name evidence="2" type="ORF">J4D97_12830</name>
</gene>
<dbReference type="RefSeq" id="WP_208307911.1">
    <property type="nucleotide sequence ID" value="NZ_JAGETX010000006.1"/>
</dbReference>
<feature type="chain" id="PRO_5046858018" evidence="1">
    <location>
        <begin position="25"/>
        <end position="224"/>
    </location>
</feature>
<accession>A0ABS3TD13</accession>